<organism evidence="2 3">
    <name type="scientific">Agrocybe chaxingu</name>
    <dbReference type="NCBI Taxonomy" id="84603"/>
    <lineage>
        <taxon>Eukaryota</taxon>
        <taxon>Fungi</taxon>
        <taxon>Dikarya</taxon>
        <taxon>Basidiomycota</taxon>
        <taxon>Agaricomycotina</taxon>
        <taxon>Agaricomycetes</taxon>
        <taxon>Agaricomycetidae</taxon>
        <taxon>Agaricales</taxon>
        <taxon>Agaricineae</taxon>
        <taxon>Strophariaceae</taxon>
        <taxon>Agrocybe</taxon>
    </lineage>
</organism>
<dbReference type="AlphaFoldDB" id="A0A9W8JYR2"/>
<name>A0A9W8JYR2_9AGAR</name>
<reference evidence="2" key="1">
    <citation type="submission" date="2022-07" db="EMBL/GenBank/DDBJ databases">
        <title>Genome Sequence of Agrocybe chaxingu.</title>
        <authorList>
            <person name="Buettner E."/>
        </authorList>
    </citation>
    <scope>NUCLEOTIDE SEQUENCE</scope>
    <source>
        <strain evidence="2">MP-N11</strain>
    </source>
</reference>
<dbReference type="EMBL" id="JANKHO010000721">
    <property type="protein sequence ID" value="KAJ3506834.1"/>
    <property type="molecule type" value="Genomic_DNA"/>
</dbReference>
<dbReference type="Proteomes" id="UP001148786">
    <property type="component" value="Unassembled WGS sequence"/>
</dbReference>
<feature type="compositionally biased region" description="Basic and acidic residues" evidence="1">
    <location>
        <begin position="119"/>
        <end position="131"/>
    </location>
</feature>
<feature type="region of interest" description="Disordered" evidence="1">
    <location>
        <begin position="1"/>
        <end position="203"/>
    </location>
</feature>
<gene>
    <name evidence="2" type="ORF">NLJ89_g6645</name>
</gene>
<feature type="compositionally biased region" description="Acidic residues" evidence="1">
    <location>
        <begin position="71"/>
        <end position="93"/>
    </location>
</feature>
<feature type="compositionally biased region" description="Basic and acidic residues" evidence="1">
    <location>
        <begin position="155"/>
        <end position="168"/>
    </location>
</feature>
<evidence type="ECO:0000313" key="2">
    <source>
        <dbReference type="EMBL" id="KAJ3506834.1"/>
    </source>
</evidence>
<feature type="compositionally biased region" description="Polar residues" evidence="1">
    <location>
        <begin position="48"/>
        <end position="63"/>
    </location>
</feature>
<evidence type="ECO:0000313" key="3">
    <source>
        <dbReference type="Proteomes" id="UP001148786"/>
    </source>
</evidence>
<proteinExistence type="predicted"/>
<accession>A0A9W8JYR2</accession>
<evidence type="ECO:0000256" key="1">
    <source>
        <dbReference type="SAM" id="MobiDB-lite"/>
    </source>
</evidence>
<comment type="caution">
    <text evidence="2">The sequence shown here is derived from an EMBL/GenBank/DDBJ whole genome shotgun (WGS) entry which is preliminary data.</text>
</comment>
<keyword evidence="3" id="KW-1185">Reference proteome</keyword>
<sequence length="203" mass="21649">MPAFRASACPEATRPGGQQPAATSFLNRKASPPEAPQSSFIEFRVNLGGTNFDISTPAKQTNMLGEGSEGGSEEDSEEDSGGPEEGPEEEVAEESQRVVAAVVFERSPSGTDSPTEPYRPSEKALGKRKAVESPPEVDGVEFLDDGLPGDAEESTEPKPVFKADKQSAKEPPSSKPHPECNCTGVEHETLERGAQSEMQIFRS</sequence>
<protein>
    <submittedName>
        <fullName evidence="2">Uncharacterized protein</fullName>
    </submittedName>
</protein>